<gene>
    <name evidence="11" type="primary">LOC104231915</name>
</gene>
<dbReference type="InterPro" id="IPR011990">
    <property type="entry name" value="TPR-like_helical_dom_sf"/>
</dbReference>
<dbReference type="Proteomes" id="UP000189701">
    <property type="component" value="Unplaced"/>
</dbReference>
<evidence type="ECO:0000256" key="1">
    <source>
        <dbReference type="ARBA" id="ARBA00004236"/>
    </source>
</evidence>
<dbReference type="GO" id="GO:0005886">
    <property type="term" value="C:plasma membrane"/>
    <property type="evidence" value="ECO:0007669"/>
    <property type="project" value="UniProtKB-SubCell"/>
</dbReference>
<evidence type="ECO:0000256" key="7">
    <source>
        <dbReference type="ARBA" id="ARBA00022840"/>
    </source>
</evidence>
<evidence type="ECO:0000256" key="6">
    <source>
        <dbReference type="ARBA" id="ARBA00022777"/>
    </source>
</evidence>
<keyword evidence="5" id="KW-0547">Nucleotide-binding</keyword>
<evidence type="ECO:0000259" key="9">
    <source>
        <dbReference type="Pfam" id="PF25575"/>
    </source>
</evidence>
<keyword evidence="2" id="KW-1003">Cell membrane</keyword>
<dbReference type="eggNOG" id="ENOG502QSE9">
    <property type="taxonomic scope" value="Eukaryota"/>
</dbReference>
<name>A0A1U7X9Z9_NICSY</name>
<evidence type="ECO:0000256" key="8">
    <source>
        <dbReference type="ARBA" id="ARBA00023136"/>
    </source>
</evidence>
<keyword evidence="6" id="KW-0418">Kinase</keyword>
<evidence type="ECO:0000256" key="2">
    <source>
        <dbReference type="ARBA" id="ARBA00022475"/>
    </source>
</evidence>
<proteinExistence type="predicted"/>
<organism evidence="10 11">
    <name type="scientific">Nicotiana sylvestris</name>
    <name type="common">Wood tobacco</name>
    <name type="synonym">South American tobacco</name>
    <dbReference type="NCBI Taxonomy" id="4096"/>
    <lineage>
        <taxon>Eukaryota</taxon>
        <taxon>Viridiplantae</taxon>
        <taxon>Streptophyta</taxon>
        <taxon>Embryophyta</taxon>
        <taxon>Tracheophyta</taxon>
        <taxon>Spermatophyta</taxon>
        <taxon>Magnoliopsida</taxon>
        <taxon>eudicotyledons</taxon>
        <taxon>Gunneridae</taxon>
        <taxon>Pentapetalae</taxon>
        <taxon>asterids</taxon>
        <taxon>lamiids</taxon>
        <taxon>Solanales</taxon>
        <taxon>Solanaceae</taxon>
        <taxon>Nicotianoideae</taxon>
        <taxon>Nicotianeae</taxon>
        <taxon>Nicotiana</taxon>
    </lineage>
</organism>
<dbReference type="PANTHER" id="PTHR45863:SF19">
    <property type="entry name" value="PROTEIN KINASE DOMAIN-CONTAINING PROTEIN"/>
    <property type="match status" value="1"/>
</dbReference>
<dbReference type="GO" id="GO:0004674">
    <property type="term" value="F:protein serine/threonine kinase activity"/>
    <property type="evidence" value="ECO:0007669"/>
    <property type="project" value="UniProtKB-KW"/>
</dbReference>
<evidence type="ECO:0000256" key="4">
    <source>
        <dbReference type="ARBA" id="ARBA00022679"/>
    </source>
</evidence>
<dbReference type="SUPFAM" id="SSF48452">
    <property type="entry name" value="TPR-like"/>
    <property type="match status" value="1"/>
</dbReference>
<comment type="subcellular location">
    <subcellularLocation>
        <location evidence="1">Cell membrane</location>
    </subcellularLocation>
</comment>
<evidence type="ECO:0000256" key="3">
    <source>
        <dbReference type="ARBA" id="ARBA00022527"/>
    </source>
</evidence>
<evidence type="ECO:0000313" key="10">
    <source>
        <dbReference type="Proteomes" id="UP000189701"/>
    </source>
</evidence>
<keyword evidence="4" id="KW-0808">Transferase</keyword>
<keyword evidence="7" id="KW-0067">ATP-binding</keyword>
<feature type="domain" description="Serine/threonine-protein kinase BSK1-like TPR repeats" evidence="9">
    <location>
        <begin position="37"/>
        <end position="154"/>
    </location>
</feature>
<evidence type="ECO:0000256" key="5">
    <source>
        <dbReference type="ARBA" id="ARBA00022741"/>
    </source>
</evidence>
<sequence>MTLTVYELFRQTPTKARTNEMVRLRDGETMSLSPLGEACLKTDLTAIHEILDTLGYKDDEGAATELSFQMWIDQVLETLNSKKKGDAAFKNKDFRAAIECYTKFIDVGTMVSPTVYAHRSLSYLMSDMPQEALNDAVQAHVISLVWHIASYLQAASLFTLGRENEAVATQLKQMLDGAKAAATQQKICWRSWTSTKVELEQQSWRCCCSLVFDENGKQQKRGARVHGRLGRQPWELELELGDEDEAAAVVDVVGLKAAMDKRKLKQDNERLMRIEKVSLKIVLWNYRDRALQSSYCDDTKISSIN</sequence>
<reference evidence="10" key="1">
    <citation type="journal article" date="2013" name="Genome Biol.">
        <title>Reference genomes and transcriptomes of Nicotiana sylvestris and Nicotiana tomentosiformis.</title>
        <authorList>
            <person name="Sierro N."/>
            <person name="Battey J.N."/>
            <person name="Ouadi S."/>
            <person name="Bovet L."/>
            <person name="Goepfert S."/>
            <person name="Bakaher N."/>
            <person name="Peitsch M.C."/>
            <person name="Ivanov N.V."/>
        </authorList>
    </citation>
    <scope>NUCLEOTIDE SEQUENCE [LARGE SCALE GENOMIC DNA]</scope>
</reference>
<dbReference type="GO" id="GO:0009742">
    <property type="term" value="P:brassinosteroid mediated signaling pathway"/>
    <property type="evidence" value="ECO:0007669"/>
    <property type="project" value="InterPro"/>
</dbReference>
<dbReference type="STRING" id="4096.A0A1U7X9Z9"/>
<dbReference type="InterPro" id="IPR045845">
    <property type="entry name" value="BSK"/>
</dbReference>
<dbReference type="PANTHER" id="PTHR45863">
    <property type="entry name" value="SERINE/THREONINE-PROTEIN KINASE BSK5"/>
    <property type="match status" value="1"/>
</dbReference>
<dbReference type="GO" id="GO:0005524">
    <property type="term" value="F:ATP binding"/>
    <property type="evidence" value="ECO:0007669"/>
    <property type="project" value="UniProtKB-KW"/>
</dbReference>
<keyword evidence="3" id="KW-0723">Serine/threonine-protein kinase</keyword>
<evidence type="ECO:0000313" key="11">
    <source>
        <dbReference type="RefSeq" id="XP_009783280.1"/>
    </source>
</evidence>
<dbReference type="RefSeq" id="XP_009783280.1">
    <property type="nucleotide sequence ID" value="XM_009784978.1"/>
</dbReference>
<dbReference type="Pfam" id="PF25575">
    <property type="entry name" value="TPR_BSK1_C"/>
    <property type="match status" value="1"/>
</dbReference>
<protein>
    <submittedName>
        <fullName evidence="11">Probable inactive receptor-like kinase SSP</fullName>
    </submittedName>
</protein>
<dbReference type="AlphaFoldDB" id="A0A1U7X9Z9"/>
<reference evidence="11" key="2">
    <citation type="submission" date="2025-08" db="UniProtKB">
        <authorList>
            <consortium name="RefSeq"/>
        </authorList>
    </citation>
    <scope>IDENTIFICATION</scope>
    <source>
        <tissue evidence="11">Leaf</tissue>
    </source>
</reference>
<dbReference type="InterPro" id="IPR058209">
    <property type="entry name" value="TPR_BSK1_C"/>
</dbReference>
<accession>A0A1U7X9Z9</accession>
<keyword evidence="10" id="KW-1185">Reference proteome</keyword>
<dbReference type="Gene3D" id="1.25.40.10">
    <property type="entry name" value="Tetratricopeptide repeat domain"/>
    <property type="match status" value="1"/>
</dbReference>
<keyword evidence="8" id="KW-0472">Membrane</keyword>